<dbReference type="InterPro" id="IPR029044">
    <property type="entry name" value="Nucleotide-diphossugar_trans"/>
</dbReference>
<dbReference type="InterPro" id="IPR001173">
    <property type="entry name" value="Glyco_trans_2-like"/>
</dbReference>
<reference evidence="3" key="1">
    <citation type="journal article" date="2019" name="Int. J. Syst. Evol. Microbiol.">
        <title>The Global Catalogue of Microorganisms (GCM) 10K type strain sequencing project: providing services to taxonomists for standard genome sequencing and annotation.</title>
        <authorList>
            <consortium name="The Broad Institute Genomics Platform"/>
            <consortium name="The Broad Institute Genome Sequencing Center for Infectious Disease"/>
            <person name="Wu L."/>
            <person name="Ma J."/>
        </authorList>
    </citation>
    <scope>NUCLEOTIDE SEQUENCE [LARGE SCALE GENOMIC DNA]</scope>
    <source>
        <strain evidence="3">JCM 18283</strain>
    </source>
</reference>
<comment type="caution">
    <text evidence="2">The sequence shown here is derived from an EMBL/GenBank/DDBJ whole genome shotgun (WGS) entry which is preliminary data.</text>
</comment>
<dbReference type="Gene3D" id="3.90.550.10">
    <property type="entry name" value="Spore Coat Polysaccharide Biosynthesis Protein SpsA, Chain A"/>
    <property type="match status" value="1"/>
</dbReference>
<dbReference type="PANTHER" id="PTHR22916">
    <property type="entry name" value="GLYCOSYLTRANSFERASE"/>
    <property type="match status" value="1"/>
</dbReference>
<gene>
    <name evidence="2" type="ORF">GCM10023313_14050</name>
</gene>
<protein>
    <submittedName>
        <fullName evidence="2">Glycosyltransferase family 2 protein</fullName>
    </submittedName>
</protein>
<proteinExistence type="predicted"/>
<dbReference type="PANTHER" id="PTHR22916:SF3">
    <property type="entry name" value="UDP-GLCNAC:BETAGAL BETA-1,3-N-ACETYLGLUCOSAMINYLTRANSFERASE-LIKE PROTEIN 1"/>
    <property type="match status" value="1"/>
</dbReference>
<organism evidence="2 3">
    <name type="scientific">Mucilaginibacter defluvii</name>
    <dbReference type="NCBI Taxonomy" id="1196019"/>
    <lineage>
        <taxon>Bacteria</taxon>
        <taxon>Pseudomonadati</taxon>
        <taxon>Bacteroidota</taxon>
        <taxon>Sphingobacteriia</taxon>
        <taxon>Sphingobacteriales</taxon>
        <taxon>Sphingobacteriaceae</taxon>
        <taxon>Mucilaginibacter</taxon>
    </lineage>
</organism>
<dbReference type="CDD" id="cd00761">
    <property type="entry name" value="Glyco_tranf_GTA_type"/>
    <property type="match status" value="1"/>
</dbReference>
<name>A0ABP9FTE8_9SPHI</name>
<dbReference type="Proteomes" id="UP001501436">
    <property type="component" value="Unassembled WGS sequence"/>
</dbReference>
<dbReference type="Pfam" id="PF00535">
    <property type="entry name" value="Glycos_transf_2"/>
    <property type="match status" value="1"/>
</dbReference>
<dbReference type="RefSeq" id="WP_345330292.1">
    <property type="nucleotide sequence ID" value="NZ_BAABJI010000002.1"/>
</dbReference>
<dbReference type="EMBL" id="BAABJI010000002">
    <property type="protein sequence ID" value="GAA4912192.1"/>
    <property type="molecule type" value="Genomic_DNA"/>
</dbReference>
<feature type="domain" description="Glycosyltransferase 2-like" evidence="1">
    <location>
        <begin position="3"/>
        <end position="122"/>
    </location>
</feature>
<sequence>MVSIITAAYNCAPYIEQTIKSVQAQTYTDWEMIIIDDCSTDDTVAVITAVAMADSRVKLLQNTQNMGPARSRNRGINIAAGTYLAFLDGDDLWLPEFLAVSLNFMLMHNHAFVFSSYKRLDEGLNPLYDDFIVPNKVSYHSLLKTCPISCLTAVINISVTGKYYMPDIPKRQDYGLWLSILKKHENAYGIQQPLAIYRIRKNSVSRNKYKAMLYVWKVYRDVEKLNFIYSAYLMVNYVINGLKKYAR</sequence>
<evidence type="ECO:0000259" key="1">
    <source>
        <dbReference type="Pfam" id="PF00535"/>
    </source>
</evidence>
<accession>A0ABP9FTE8</accession>
<dbReference type="SUPFAM" id="SSF53448">
    <property type="entry name" value="Nucleotide-diphospho-sugar transferases"/>
    <property type="match status" value="1"/>
</dbReference>
<evidence type="ECO:0000313" key="2">
    <source>
        <dbReference type="EMBL" id="GAA4912192.1"/>
    </source>
</evidence>
<keyword evidence="3" id="KW-1185">Reference proteome</keyword>
<evidence type="ECO:0000313" key="3">
    <source>
        <dbReference type="Proteomes" id="UP001501436"/>
    </source>
</evidence>